<feature type="domain" description="Prokaryotic-type class I peptide chain release factors" evidence="2">
    <location>
        <begin position="118"/>
        <end position="134"/>
    </location>
</feature>
<dbReference type="SUPFAM" id="SSF75620">
    <property type="entry name" value="Release factor"/>
    <property type="match status" value="1"/>
</dbReference>
<organism evidence="3 4">
    <name type="scientific">Marinomonas balearica</name>
    <dbReference type="NCBI Taxonomy" id="491947"/>
    <lineage>
        <taxon>Bacteria</taxon>
        <taxon>Pseudomonadati</taxon>
        <taxon>Pseudomonadota</taxon>
        <taxon>Gammaproteobacteria</taxon>
        <taxon>Oceanospirillales</taxon>
        <taxon>Oceanospirillaceae</taxon>
        <taxon>Marinomonas</taxon>
    </lineage>
</organism>
<dbReference type="RefSeq" id="WP_133502999.1">
    <property type="nucleotide sequence ID" value="NZ_SNXC01000010.1"/>
</dbReference>
<dbReference type="EMBL" id="SNXC01000010">
    <property type="protein sequence ID" value="TDO98772.1"/>
    <property type="molecule type" value="Genomic_DNA"/>
</dbReference>
<name>A0A4V3CGR7_9GAMM</name>
<dbReference type="PANTHER" id="PTHR43804:SF9">
    <property type="entry name" value="PEPTIDE CHAIN RELEASE FACTOR HOMOLOG-RELATED"/>
    <property type="match status" value="1"/>
</dbReference>
<comment type="caution">
    <text evidence="3">The sequence shown here is derived from an EMBL/GenBank/DDBJ whole genome shotgun (WGS) entry which is preliminary data.</text>
</comment>
<reference evidence="3 4" key="1">
    <citation type="submission" date="2019-03" db="EMBL/GenBank/DDBJ databases">
        <title>Genomic Encyclopedia of Type Strains, Phase III (KMG-III): the genomes of soil and plant-associated and newly described type strains.</title>
        <authorList>
            <person name="Whitman W."/>
        </authorList>
    </citation>
    <scope>NUCLEOTIDE SEQUENCE [LARGE SCALE GENOMIC DNA]</scope>
    <source>
        <strain evidence="3 4">CECT 7378</strain>
    </source>
</reference>
<protein>
    <submittedName>
        <fullName evidence="3">Peptide chain release factor</fullName>
    </submittedName>
</protein>
<dbReference type="AlphaFoldDB" id="A0A4V3CGR7"/>
<dbReference type="Proteomes" id="UP000294656">
    <property type="component" value="Unassembled WGS sequence"/>
</dbReference>
<dbReference type="InterPro" id="IPR000352">
    <property type="entry name" value="Pep_chain_release_fac_I"/>
</dbReference>
<comment type="similarity">
    <text evidence="1">Belongs to the prokaryotic/mitochondrial release factor family.</text>
</comment>
<proteinExistence type="inferred from homology"/>
<dbReference type="PROSITE" id="PS00745">
    <property type="entry name" value="RF_PROK_I"/>
    <property type="match status" value="1"/>
</dbReference>
<evidence type="ECO:0000256" key="1">
    <source>
        <dbReference type="ARBA" id="ARBA00010835"/>
    </source>
</evidence>
<dbReference type="Pfam" id="PF00472">
    <property type="entry name" value="RF-1"/>
    <property type="match status" value="1"/>
</dbReference>
<dbReference type="InterPro" id="IPR017509">
    <property type="entry name" value="PrfH"/>
</dbReference>
<gene>
    <name evidence="3" type="ORF">DFP79_1184</name>
</gene>
<evidence type="ECO:0000313" key="4">
    <source>
        <dbReference type="Proteomes" id="UP000294656"/>
    </source>
</evidence>
<dbReference type="NCBIfam" id="TIGR03072">
    <property type="entry name" value="release_prfH"/>
    <property type="match status" value="1"/>
</dbReference>
<dbReference type="Gene3D" id="3.30.70.1660">
    <property type="match status" value="1"/>
</dbReference>
<dbReference type="OrthoDB" id="9815709at2"/>
<sequence length="214" mass="24136">MILLQLSAGQGPIECCKAVSLALKELEKKSIAQGIRFTLVEAINANENNCLKSALVQLDSADHEKAKHLATSWQGAMLWVCQSMYRPKHKRKNWFFSGQMYEVNEAKLSNSITFQACRASGAGGQHVNTTDSAIRAIHVETGISVRVESQRSQHANKRLALALLFQKLELSKQEKMTQQEKARWQQHWELVRGNPVKTFKGEKFTLLVESDRSL</sequence>
<dbReference type="Gene3D" id="3.30.160.20">
    <property type="match status" value="1"/>
</dbReference>
<dbReference type="GO" id="GO:0003747">
    <property type="term" value="F:translation release factor activity"/>
    <property type="evidence" value="ECO:0007669"/>
    <property type="project" value="InterPro"/>
</dbReference>
<dbReference type="InterPro" id="IPR045853">
    <property type="entry name" value="Pep_chain_release_fac_I_sf"/>
</dbReference>
<keyword evidence="4" id="KW-1185">Reference proteome</keyword>
<dbReference type="InterPro" id="IPR050057">
    <property type="entry name" value="Prokaryotic/Mito_RF"/>
</dbReference>
<dbReference type="PANTHER" id="PTHR43804">
    <property type="entry name" value="LD18447P"/>
    <property type="match status" value="1"/>
</dbReference>
<evidence type="ECO:0000313" key="3">
    <source>
        <dbReference type="EMBL" id="TDO98772.1"/>
    </source>
</evidence>
<evidence type="ECO:0000259" key="2">
    <source>
        <dbReference type="PROSITE" id="PS00745"/>
    </source>
</evidence>
<accession>A0A4V3CGR7</accession>